<organism evidence="6 7">
    <name type="scientific">Antrodiella citrinella</name>
    <dbReference type="NCBI Taxonomy" id="2447956"/>
    <lineage>
        <taxon>Eukaryota</taxon>
        <taxon>Fungi</taxon>
        <taxon>Dikarya</taxon>
        <taxon>Basidiomycota</taxon>
        <taxon>Agaricomycotina</taxon>
        <taxon>Agaricomycetes</taxon>
        <taxon>Polyporales</taxon>
        <taxon>Steccherinaceae</taxon>
        <taxon>Antrodiella</taxon>
    </lineage>
</organism>
<dbReference type="InterPro" id="IPR001017">
    <property type="entry name" value="DH_E1"/>
</dbReference>
<dbReference type="GO" id="GO:0005975">
    <property type="term" value="P:carbohydrate metabolic process"/>
    <property type="evidence" value="ECO:0007669"/>
    <property type="project" value="InterPro"/>
</dbReference>
<keyword evidence="1" id="KW-0560">Oxidoreductase</keyword>
<proteinExistence type="predicted"/>
<dbReference type="Gene3D" id="1.20.1610.10">
    <property type="entry name" value="alpha-1,2-mannosidases domains"/>
    <property type="match status" value="1"/>
</dbReference>
<evidence type="ECO:0000259" key="4">
    <source>
        <dbReference type="Pfam" id="PF07971"/>
    </source>
</evidence>
<dbReference type="PANTHER" id="PTHR43380">
    <property type="entry name" value="2-OXOISOVALERATE DEHYDROGENASE SUBUNIT ALPHA, MITOCHONDRIAL"/>
    <property type="match status" value="1"/>
</dbReference>
<dbReference type="Pfam" id="PF00676">
    <property type="entry name" value="E1_dh"/>
    <property type="match status" value="1"/>
</dbReference>
<keyword evidence="7" id="KW-1185">Reference proteome</keyword>
<reference evidence="6 7" key="1">
    <citation type="submission" date="2019-02" db="EMBL/GenBank/DDBJ databases">
        <title>Genome sequencing of the rare red list fungi Antrodiella citrinella (Flaviporus citrinellus).</title>
        <authorList>
            <person name="Buettner E."/>
            <person name="Kellner H."/>
        </authorList>
    </citation>
    <scope>NUCLEOTIDE SEQUENCE [LARGE SCALE GENOMIC DNA]</scope>
    <source>
        <strain evidence="6 7">DSM 108506</strain>
    </source>
</reference>
<dbReference type="SUPFAM" id="SSF52518">
    <property type="entry name" value="Thiamin diphosphate-binding fold (THDP-binding)"/>
    <property type="match status" value="1"/>
</dbReference>
<sequence>MLRSALLRSNVRRQCRSYVRPTAQLNAESYGHLPTSQSPITPRMQFINSVMPDGTQIPTYRVLDGVGELLEGAALPELDEAFARRMYENMVQIPVVDNLLNNVQRQGKISFYMTAHGEEATVIGSAAALADDDEILGQYREMGALLWRGYGLDNVMAQCFGNHEDTSTKGKQMPVHFSSKKHHFHTISSPLATQIPQAAGVGYAVKRDPLRRGKNCAAVYFGEGAASEGDFHAGMLLASTIPSPTLFLARNNGFAISTPAAEQYHGDGIAARGPGYGIDTLRVDGNDVLAVLSGVREARRRCVEQGRGVLVEAMTYRVGHHSTSDDSFAYRPRQEVEDRKRIDNPIARFRKFLEQRKWWDDKEEEELKDRLKKNVMAAFKKHETMQRHPVEEMFEGVYEGDMPWNIKEQREELKALLKKYGKDWEPWRSELKKHKGEVAPSATPAASSPVIKDPASLVNLFIGVTNGGHVYPGPTLPHGMAKPGMDTNSPGNHAGYDADPQFNVTGFSQLHDDGTGGSRNIPRKLLSSGSPDDFASPGYFSTNLSSGVRVELTATRRTALHRYTFPESSVQPRIVVDITNDGSESATNPVGIINATTGRVTGSAQFQASFGPGRYEAFTCIDFQGDGYDLGAPTEHGMWLGDSPVQDMVNIQQLYLSFGSQLGALLTFAPNPKGPTAIYARAGVSFISIDQACANAEEEIPDFDFDGVSQTSREAWNDILSRIQVKTNNVEPNVTELFYSSLYRTHISPADYTGENPNWNSTEPYYDSLYCNWDTYRTLYPLFSLHDPANFARIVRGMINIQQHEGWLPECRGATLRHYIQGGSNADPILGEFFIKFHEHAASLNVSADALYTALKTDAFVQPPNFDLGGRQANILNQIGYIPSDVWDPAGTNTKQVSRTLEHAFGDFAISQVAKILNQTDDAVKLVKSAGNFHNVWNPNVTAPGRPDIAGFMQPRFLNGTFNFTDPRHCSVHDPLQATCFLDPTRTDGFYESSPYVYSQYVPHDTAALIKLQGGAQKFIDRLNFIMDDDFFDSTDEPSQQIPYMYHYANRPGLSIQRSRQVIAEFYNTSINGLPGNDDSGAMGSYVAFYLAGLYPLPATSQFLVGSPYFPEISFTNPVLGTTTTIKSNNFLGNPNNGTSGNIFVKSIKIDGQPWKSNCFLEWSAFQKGSTIELELTNDINVSCGNGADALPASLSTGGFD</sequence>
<dbReference type="GO" id="GO:0009083">
    <property type="term" value="P:branched-chain amino acid catabolic process"/>
    <property type="evidence" value="ECO:0007669"/>
    <property type="project" value="TreeGrafter"/>
</dbReference>
<dbReference type="Gene3D" id="2.70.98.10">
    <property type="match status" value="1"/>
</dbReference>
<name>A0A4S4M836_9APHY</name>
<dbReference type="PANTHER" id="PTHR43380:SF1">
    <property type="entry name" value="2-OXOISOVALERATE DEHYDROGENASE SUBUNIT ALPHA, MITOCHONDRIAL"/>
    <property type="match status" value="1"/>
</dbReference>
<dbReference type="InterPro" id="IPR014718">
    <property type="entry name" value="GH-type_carb-bd"/>
</dbReference>
<dbReference type="InterPro" id="IPR029061">
    <property type="entry name" value="THDP-binding"/>
</dbReference>
<dbReference type="GO" id="GO:0016624">
    <property type="term" value="F:oxidoreductase activity, acting on the aldehyde or oxo group of donors, disulfide as acceptor"/>
    <property type="evidence" value="ECO:0007669"/>
    <property type="project" value="InterPro"/>
</dbReference>
<dbReference type="FunFam" id="3.40.50.970:FF:000055">
    <property type="entry name" value="2-oxoisovalerate dehydrogenase subunit alpha"/>
    <property type="match status" value="1"/>
</dbReference>
<dbReference type="Gene3D" id="3.40.50.970">
    <property type="match status" value="1"/>
</dbReference>
<evidence type="ECO:0000259" key="5">
    <source>
        <dbReference type="Pfam" id="PF17678"/>
    </source>
</evidence>
<feature type="domain" description="Glycosyl hydrolase family 92 N-terminal" evidence="5">
    <location>
        <begin position="532"/>
        <end position="685"/>
    </location>
</feature>
<evidence type="ECO:0000313" key="6">
    <source>
        <dbReference type="EMBL" id="THH21506.1"/>
    </source>
</evidence>
<protein>
    <recommendedName>
        <fullName evidence="8">3-methyl-2-oxobutanoate dehydrogenase (2-methylpropanoyl-transferring)</fullName>
    </recommendedName>
</protein>
<dbReference type="Pfam" id="PF07971">
    <property type="entry name" value="Glyco_hydro_92"/>
    <property type="match status" value="1"/>
</dbReference>
<feature type="domain" description="Glycosyl hydrolase family 92" evidence="4">
    <location>
        <begin position="691"/>
        <end position="1177"/>
    </location>
</feature>
<dbReference type="Proteomes" id="UP000308730">
    <property type="component" value="Unassembled WGS sequence"/>
</dbReference>
<dbReference type="CDD" id="cd02000">
    <property type="entry name" value="TPP_E1_PDC_ADC_BCADC"/>
    <property type="match status" value="1"/>
</dbReference>
<feature type="domain" description="Dehydrogenase E1 component" evidence="3">
    <location>
        <begin position="89"/>
        <end position="389"/>
    </location>
</feature>
<evidence type="ECO:0008006" key="8">
    <source>
        <dbReference type="Google" id="ProtNLM"/>
    </source>
</evidence>
<dbReference type="InterPro" id="IPR050771">
    <property type="entry name" value="Alpha-ketoacid_DH_E1_comp"/>
</dbReference>
<evidence type="ECO:0000256" key="2">
    <source>
        <dbReference type="SAM" id="MobiDB-lite"/>
    </source>
</evidence>
<gene>
    <name evidence="6" type="ORF">EUX98_g8374</name>
</gene>
<dbReference type="SUPFAM" id="SSF48208">
    <property type="entry name" value="Six-hairpin glycosidases"/>
    <property type="match status" value="1"/>
</dbReference>
<dbReference type="OrthoDB" id="449263at2759"/>
<evidence type="ECO:0000256" key="1">
    <source>
        <dbReference type="ARBA" id="ARBA00023002"/>
    </source>
</evidence>
<dbReference type="GO" id="GO:0030246">
    <property type="term" value="F:carbohydrate binding"/>
    <property type="evidence" value="ECO:0007669"/>
    <property type="project" value="InterPro"/>
</dbReference>
<accession>A0A4S4M836</accession>
<dbReference type="InterPro" id="IPR005887">
    <property type="entry name" value="GH92_a_mannosidase_put"/>
</dbReference>
<dbReference type="EMBL" id="SGPM01000448">
    <property type="protein sequence ID" value="THH21506.1"/>
    <property type="molecule type" value="Genomic_DNA"/>
</dbReference>
<feature type="region of interest" description="Disordered" evidence="2">
    <location>
        <begin position="509"/>
        <end position="529"/>
    </location>
</feature>
<comment type="caution">
    <text evidence="6">The sequence shown here is derived from an EMBL/GenBank/DDBJ whole genome shotgun (WGS) entry which is preliminary data.</text>
</comment>
<dbReference type="InterPro" id="IPR012939">
    <property type="entry name" value="Glyco_hydro_92"/>
</dbReference>
<dbReference type="InterPro" id="IPR041371">
    <property type="entry name" value="GH92_N"/>
</dbReference>
<evidence type="ECO:0000259" key="3">
    <source>
        <dbReference type="Pfam" id="PF00676"/>
    </source>
</evidence>
<evidence type="ECO:0000313" key="7">
    <source>
        <dbReference type="Proteomes" id="UP000308730"/>
    </source>
</evidence>
<dbReference type="NCBIfam" id="TIGR01180">
    <property type="entry name" value="aman2_put"/>
    <property type="match status" value="1"/>
</dbReference>
<dbReference type="Pfam" id="PF17678">
    <property type="entry name" value="Glyco_hydro_92N"/>
    <property type="match status" value="2"/>
</dbReference>
<dbReference type="Gene3D" id="3.30.2080.10">
    <property type="entry name" value="GH92 mannosidase domain"/>
    <property type="match status" value="1"/>
</dbReference>
<feature type="domain" description="Glycosyl hydrolase family 92 N-terminal" evidence="5">
    <location>
        <begin position="457"/>
        <end position="518"/>
    </location>
</feature>
<dbReference type="AlphaFoldDB" id="A0A4S4M836"/>
<dbReference type="InterPro" id="IPR008928">
    <property type="entry name" value="6-hairpin_glycosidase_sf"/>
</dbReference>
<dbReference type="Gene3D" id="1.20.1050.60">
    <property type="entry name" value="alpha-1,2-mannosidase"/>
    <property type="match status" value="1"/>
</dbReference>